<dbReference type="SMART" id="SM00478">
    <property type="entry name" value="ENDO3c"/>
    <property type="match status" value="1"/>
</dbReference>
<evidence type="ECO:0000256" key="4">
    <source>
        <dbReference type="ARBA" id="ARBA00023002"/>
    </source>
</evidence>
<keyword evidence="4" id="KW-0560">Oxidoreductase</keyword>
<dbReference type="Pfam" id="PF22698">
    <property type="entry name" value="Semialdhyde_dhC_1"/>
    <property type="match status" value="1"/>
</dbReference>
<dbReference type="GO" id="GO:0006526">
    <property type="term" value="P:L-arginine biosynthetic process"/>
    <property type="evidence" value="ECO:0007669"/>
    <property type="project" value="UniProtKB-KW"/>
</dbReference>
<comment type="caution">
    <text evidence="8">The sequence shown here is derived from an EMBL/GenBank/DDBJ whole genome shotgun (WGS) entry which is preliminary data.</text>
</comment>
<dbReference type="Gene3D" id="1.10.340.30">
    <property type="entry name" value="Hypothetical protein, domain 2"/>
    <property type="match status" value="1"/>
</dbReference>
<dbReference type="InterPro" id="IPR036291">
    <property type="entry name" value="NAD(P)-bd_dom_sf"/>
</dbReference>
<dbReference type="PANTHER" id="PTHR32338">
    <property type="entry name" value="N-ACETYL-GAMMA-GLUTAMYL-PHOSPHATE REDUCTASE, CHLOROPLASTIC-RELATED-RELATED"/>
    <property type="match status" value="1"/>
</dbReference>
<dbReference type="PROSITE" id="PS01224">
    <property type="entry name" value="ARGC"/>
    <property type="match status" value="1"/>
</dbReference>
<dbReference type="GO" id="GO:0016787">
    <property type="term" value="F:hydrolase activity"/>
    <property type="evidence" value="ECO:0007669"/>
    <property type="project" value="UniProtKB-ARBA"/>
</dbReference>
<evidence type="ECO:0000259" key="7">
    <source>
        <dbReference type="SMART" id="SM00859"/>
    </source>
</evidence>
<dbReference type="EMBL" id="CASHTH010002503">
    <property type="protein sequence ID" value="CAI8030855.1"/>
    <property type="molecule type" value="Genomic_DNA"/>
</dbReference>
<dbReference type="AlphaFoldDB" id="A0AA35SIS9"/>
<feature type="domain" description="Semialdehyde dehydrogenase NAD-binding" evidence="7">
    <location>
        <begin position="195"/>
        <end position="329"/>
    </location>
</feature>
<dbReference type="Pfam" id="PF01118">
    <property type="entry name" value="Semialdhyde_dh"/>
    <property type="match status" value="1"/>
</dbReference>
<reference evidence="8" key="1">
    <citation type="submission" date="2023-03" db="EMBL/GenBank/DDBJ databases">
        <authorList>
            <person name="Steffen K."/>
            <person name="Cardenas P."/>
        </authorList>
    </citation>
    <scope>NUCLEOTIDE SEQUENCE</scope>
</reference>
<dbReference type="InterPro" id="IPR050085">
    <property type="entry name" value="AGPR"/>
</dbReference>
<dbReference type="GO" id="GO:0006284">
    <property type="term" value="P:base-excision repair"/>
    <property type="evidence" value="ECO:0007669"/>
    <property type="project" value="InterPro"/>
</dbReference>
<dbReference type="Pfam" id="PF00730">
    <property type="entry name" value="HhH-GPD"/>
    <property type="match status" value="1"/>
</dbReference>
<evidence type="ECO:0000313" key="9">
    <source>
        <dbReference type="Proteomes" id="UP001174909"/>
    </source>
</evidence>
<dbReference type="Gene3D" id="3.40.50.720">
    <property type="entry name" value="NAD(P)-binding Rossmann-like Domain"/>
    <property type="match status" value="1"/>
</dbReference>
<keyword evidence="3" id="KW-0521">NADP</keyword>
<dbReference type="SUPFAM" id="SSF48150">
    <property type="entry name" value="DNA-glycosylase"/>
    <property type="match status" value="1"/>
</dbReference>
<dbReference type="GO" id="GO:0051287">
    <property type="term" value="F:NAD binding"/>
    <property type="evidence" value="ECO:0007669"/>
    <property type="project" value="InterPro"/>
</dbReference>
<evidence type="ECO:0000259" key="6">
    <source>
        <dbReference type="SMART" id="SM00478"/>
    </source>
</evidence>
<dbReference type="InterPro" id="IPR000534">
    <property type="entry name" value="Semialdehyde_DH_NAD-bd"/>
</dbReference>
<dbReference type="InterPro" id="IPR003265">
    <property type="entry name" value="HhH-GPD_domain"/>
</dbReference>
<dbReference type="SUPFAM" id="SSF51735">
    <property type="entry name" value="NAD(P)-binding Rossmann-fold domains"/>
    <property type="match status" value="1"/>
</dbReference>
<protein>
    <submittedName>
        <fullName evidence="8">N-acetyl-gamma-glutamyl-phosphate reductase</fullName>
    </submittedName>
</protein>
<proteinExistence type="predicted"/>
<name>A0AA35SIS9_GEOBA</name>
<evidence type="ECO:0000256" key="2">
    <source>
        <dbReference type="ARBA" id="ARBA00022605"/>
    </source>
</evidence>
<evidence type="ECO:0000256" key="5">
    <source>
        <dbReference type="PROSITE-ProRule" id="PRU10010"/>
    </source>
</evidence>
<dbReference type="Gene3D" id="1.10.1670.10">
    <property type="entry name" value="Helix-hairpin-Helix base-excision DNA repair enzymes (C-terminal)"/>
    <property type="match status" value="1"/>
</dbReference>
<dbReference type="InterPro" id="IPR023013">
    <property type="entry name" value="AGPR_AS"/>
</dbReference>
<organism evidence="8 9">
    <name type="scientific">Geodia barretti</name>
    <name type="common">Barrett's horny sponge</name>
    <dbReference type="NCBI Taxonomy" id="519541"/>
    <lineage>
        <taxon>Eukaryota</taxon>
        <taxon>Metazoa</taxon>
        <taxon>Porifera</taxon>
        <taxon>Demospongiae</taxon>
        <taxon>Heteroscleromorpha</taxon>
        <taxon>Tetractinellida</taxon>
        <taxon>Astrophorina</taxon>
        <taxon>Geodiidae</taxon>
        <taxon>Geodia</taxon>
    </lineage>
</organism>
<sequence>MDYLGAQYGPVQWHVRYTPAEELVYTILSQHTSDLNSERAFKSLIATFETLDAVADASVDSIEEAIRRGGLAKQKAPRIKNVLCQIRDEIGSFDLSFLAEMPLDEAKAWLKRLNGIGPKTAAIILCFSLGMPAMPVDTHIFRVSKRLGLIGPKVNADKAHDILEPLVAPEDVFAFHMYLIQHGRQLQEADALKVKVGIINVTGYAGVELARILARHPNAEITSVTGRSAAGQKLADVFPHLSEIDLTITEDITESVDLVFSALPHAASAERIGHALSDGVKAIDISADFRLNDLSVYEDWYSVQHPCPEYMEGSVYGLTELHRDEVSGADLVANPGCYPTASIMALAPAVAAGIIESDIIIDAKSGVSGSGTRLVAEDTLL</sequence>
<keyword evidence="2" id="KW-0028">Amino-acid biosynthesis</keyword>
<dbReference type="InterPro" id="IPR058924">
    <property type="entry name" value="AGPR_dimerisation_dom"/>
</dbReference>
<evidence type="ECO:0000256" key="1">
    <source>
        <dbReference type="ARBA" id="ARBA00022571"/>
    </source>
</evidence>
<evidence type="ECO:0000313" key="8">
    <source>
        <dbReference type="EMBL" id="CAI8030855.1"/>
    </source>
</evidence>
<dbReference type="InterPro" id="IPR011257">
    <property type="entry name" value="DNA_glycosylase"/>
</dbReference>
<dbReference type="GO" id="GO:0140097">
    <property type="term" value="F:catalytic activity, acting on DNA"/>
    <property type="evidence" value="ECO:0007669"/>
    <property type="project" value="UniProtKB-ARBA"/>
</dbReference>
<keyword evidence="9" id="KW-1185">Reference proteome</keyword>
<keyword evidence="1" id="KW-0055">Arginine biosynthesis</keyword>
<dbReference type="SMART" id="SM00859">
    <property type="entry name" value="Semialdhyde_dh"/>
    <property type="match status" value="1"/>
</dbReference>
<accession>A0AA35SIS9</accession>
<feature type="active site" evidence="5">
    <location>
        <position position="337"/>
    </location>
</feature>
<dbReference type="CDD" id="cd17895">
    <property type="entry name" value="AGPR_1_N"/>
    <property type="match status" value="1"/>
</dbReference>
<gene>
    <name evidence="8" type="ORF">GBAR_LOCUS17505</name>
</gene>
<dbReference type="PANTHER" id="PTHR32338:SF10">
    <property type="entry name" value="N-ACETYL-GAMMA-GLUTAMYL-PHOSPHATE REDUCTASE, CHLOROPLASTIC-RELATED"/>
    <property type="match status" value="1"/>
</dbReference>
<dbReference type="CDD" id="cd00056">
    <property type="entry name" value="ENDO3c"/>
    <property type="match status" value="1"/>
</dbReference>
<evidence type="ECO:0000256" key="3">
    <source>
        <dbReference type="ARBA" id="ARBA00022857"/>
    </source>
</evidence>
<dbReference type="Proteomes" id="UP001174909">
    <property type="component" value="Unassembled WGS sequence"/>
</dbReference>
<dbReference type="GO" id="GO:0003942">
    <property type="term" value="F:N-acetyl-gamma-glutamyl-phosphate reductase activity"/>
    <property type="evidence" value="ECO:0007669"/>
    <property type="project" value="InterPro"/>
</dbReference>
<feature type="domain" description="HhH-GPD" evidence="6">
    <location>
        <begin position="28"/>
        <end position="185"/>
    </location>
</feature>
<dbReference type="InterPro" id="IPR023170">
    <property type="entry name" value="HhH_base_excis_C"/>
</dbReference>